<dbReference type="PIRSF" id="PIRSF000398">
    <property type="entry name" value="M_m6A_EcoRV"/>
    <property type="match status" value="1"/>
</dbReference>
<keyword evidence="3 7" id="KW-0489">Methyltransferase</keyword>
<dbReference type="InterPro" id="IPR012263">
    <property type="entry name" value="M_m6A_EcoRV"/>
</dbReference>
<dbReference type="NCBIfam" id="TIGR00571">
    <property type="entry name" value="dam"/>
    <property type="match status" value="1"/>
</dbReference>
<evidence type="ECO:0000256" key="6">
    <source>
        <dbReference type="ARBA" id="ARBA00047942"/>
    </source>
</evidence>
<comment type="caution">
    <text evidence="8">The sequence shown here is derived from an EMBL/GenBank/DDBJ whole genome shotgun (WGS) entry which is preliminary data.</text>
</comment>
<evidence type="ECO:0000313" key="8">
    <source>
        <dbReference type="EMBL" id="MFD0317294.1"/>
    </source>
</evidence>
<dbReference type="GO" id="GO:0008168">
    <property type="term" value="F:methyltransferase activity"/>
    <property type="evidence" value="ECO:0007669"/>
    <property type="project" value="UniProtKB-KW"/>
</dbReference>
<evidence type="ECO:0000256" key="2">
    <source>
        <dbReference type="ARBA" id="ARBA00011900"/>
    </source>
</evidence>
<sequence>MTPPLITISKLASLARVPHAFPYQGSKRQLAHTILPLIPSDAPRLLEPFAGSAAISIAVRYVSAVDSTIIGDVNEPLMTLWRSILQDPSSLADAYERLWTEQLDDPRSYYEQVRQKFNATQEPEYFLYLLARCVKSAVRYNRQGEFNQGADHRRLGTKPAAMRKRLLDTSATMTGTIIRTGDYQAILDLAQPGDVVYMDPPYEGVTNVPDRRYMQGLLRSEFEDSLAAAIKRDVSFILSYDGATGAKSYGTPLPESLGMLHLHLHAGRSSQATLQGLDHVTIESLYLSPALVKRLGGEPAVLAALKPDYSQPSLL</sequence>
<reference evidence="9" key="1">
    <citation type="journal article" date="2019" name="Int. J. Syst. Evol. Microbiol.">
        <title>The Global Catalogue of Microorganisms (GCM) 10K type strain sequencing project: providing services to taxonomists for standard genome sequencing and annotation.</title>
        <authorList>
            <consortium name="The Broad Institute Genomics Platform"/>
            <consortium name="The Broad Institute Genome Sequencing Center for Infectious Disease"/>
            <person name="Wu L."/>
            <person name="Ma J."/>
        </authorList>
    </citation>
    <scope>NUCLEOTIDE SEQUENCE [LARGE SCALE GENOMIC DNA]</scope>
    <source>
        <strain evidence="9">CGMCC 4.7400</strain>
    </source>
</reference>
<gene>
    <name evidence="8" type="ORF">ACFQZ6_24340</name>
</gene>
<protein>
    <recommendedName>
        <fullName evidence="2 7">Site-specific DNA-methyltransferase (adenine-specific)</fullName>
        <ecNumber evidence="2 7">2.1.1.72</ecNumber>
    </recommendedName>
</protein>
<dbReference type="PANTHER" id="PTHR30481">
    <property type="entry name" value="DNA ADENINE METHYLASE"/>
    <property type="match status" value="1"/>
</dbReference>
<evidence type="ECO:0000313" key="9">
    <source>
        <dbReference type="Proteomes" id="UP001597023"/>
    </source>
</evidence>
<dbReference type="PROSITE" id="PS00092">
    <property type="entry name" value="N6_MTASE"/>
    <property type="match status" value="1"/>
</dbReference>
<name>A0ABW2WIH2_9ACTN</name>
<comment type="similarity">
    <text evidence="1 7">Belongs to the N(4)/N(6)-methyltransferase family.</text>
</comment>
<accession>A0ABW2WIH2</accession>
<proteinExistence type="inferred from homology"/>
<dbReference type="InterPro" id="IPR029063">
    <property type="entry name" value="SAM-dependent_MTases_sf"/>
</dbReference>
<evidence type="ECO:0000256" key="5">
    <source>
        <dbReference type="ARBA" id="ARBA00022691"/>
    </source>
</evidence>
<dbReference type="SUPFAM" id="SSF53335">
    <property type="entry name" value="S-adenosyl-L-methionine-dependent methyltransferases"/>
    <property type="match status" value="1"/>
</dbReference>
<dbReference type="Proteomes" id="UP001597023">
    <property type="component" value="Unassembled WGS sequence"/>
</dbReference>
<dbReference type="Gene3D" id="3.40.50.150">
    <property type="entry name" value="Vaccinia Virus protein VP39"/>
    <property type="match status" value="1"/>
</dbReference>
<comment type="catalytic activity">
    <reaction evidence="6 7">
        <text>a 2'-deoxyadenosine in DNA + S-adenosyl-L-methionine = an N(6)-methyl-2'-deoxyadenosine in DNA + S-adenosyl-L-homocysteine + H(+)</text>
        <dbReference type="Rhea" id="RHEA:15197"/>
        <dbReference type="Rhea" id="RHEA-COMP:12418"/>
        <dbReference type="Rhea" id="RHEA-COMP:12419"/>
        <dbReference type="ChEBI" id="CHEBI:15378"/>
        <dbReference type="ChEBI" id="CHEBI:57856"/>
        <dbReference type="ChEBI" id="CHEBI:59789"/>
        <dbReference type="ChEBI" id="CHEBI:90615"/>
        <dbReference type="ChEBI" id="CHEBI:90616"/>
        <dbReference type="EC" id="2.1.1.72"/>
    </reaction>
</comment>
<dbReference type="InterPro" id="IPR023095">
    <property type="entry name" value="Ade_MeTrfase_dom_2"/>
</dbReference>
<dbReference type="GO" id="GO:0032259">
    <property type="term" value="P:methylation"/>
    <property type="evidence" value="ECO:0007669"/>
    <property type="project" value="UniProtKB-KW"/>
</dbReference>
<keyword evidence="9" id="KW-1185">Reference proteome</keyword>
<organism evidence="8 9">
    <name type="scientific">Streptomyces flavalbus</name>
    <dbReference type="NCBI Taxonomy" id="2665155"/>
    <lineage>
        <taxon>Bacteria</taxon>
        <taxon>Bacillati</taxon>
        <taxon>Actinomycetota</taxon>
        <taxon>Actinomycetes</taxon>
        <taxon>Kitasatosporales</taxon>
        <taxon>Streptomycetaceae</taxon>
        <taxon>Streptomyces</taxon>
    </lineage>
</organism>
<keyword evidence="5 7" id="KW-0949">S-adenosyl-L-methionine</keyword>
<dbReference type="InterPro" id="IPR002052">
    <property type="entry name" value="DNA_methylase_N6_adenine_CS"/>
</dbReference>
<evidence type="ECO:0000256" key="4">
    <source>
        <dbReference type="ARBA" id="ARBA00022679"/>
    </source>
</evidence>
<dbReference type="PANTHER" id="PTHR30481:SF3">
    <property type="entry name" value="DNA ADENINE METHYLASE"/>
    <property type="match status" value="1"/>
</dbReference>
<evidence type="ECO:0000256" key="7">
    <source>
        <dbReference type="RuleBase" id="RU361257"/>
    </source>
</evidence>
<dbReference type="PRINTS" id="PR00505">
    <property type="entry name" value="D12N6MTFRASE"/>
</dbReference>
<dbReference type="EC" id="2.1.1.72" evidence="2 7"/>
<keyword evidence="4 7" id="KW-0808">Transferase</keyword>
<dbReference type="Gene3D" id="1.10.1020.10">
    <property type="entry name" value="Adenine-specific Methyltransferase, Domain 2"/>
    <property type="match status" value="1"/>
</dbReference>
<dbReference type="Pfam" id="PF02086">
    <property type="entry name" value="MethyltransfD12"/>
    <property type="match status" value="1"/>
</dbReference>
<dbReference type="RefSeq" id="WP_381612439.1">
    <property type="nucleotide sequence ID" value="NZ_JBHTEB010000001.1"/>
</dbReference>
<dbReference type="InterPro" id="IPR012327">
    <property type="entry name" value="MeTrfase_D12"/>
</dbReference>
<evidence type="ECO:0000256" key="1">
    <source>
        <dbReference type="ARBA" id="ARBA00006594"/>
    </source>
</evidence>
<dbReference type="EMBL" id="JBHTEB010000001">
    <property type="protein sequence ID" value="MFD0317294.1"/>
    <property type="molecule type" value="Genomic_DNA"/>
</dbReference>
<evidence type="ECO:0000256" key="3">
    <source>
        <dbReference type="ARBA" id="ARBA00022603"/>
    </source>
</evidence>